<evidence type="ECO:0000313" key="2">
    <source>
        <dbReference type="EMBL" id="RYR78678.1"/>
    </source>
</evidence>
<protein>
    <recommendedName>
        <fullName evidence="1">Protein FAR1-RELATED SEQUENCE</fullName>
    </recommendedName>
</protein>
<comment type="similarity">
    <text evidence="1">Belongs to the FHY3/FAR1 family.</text>
</comment>
<dbReference type="GO" id="GO:0008270">
    <property type="term" value="F:zinc ion binding"/>
    <property type="evidence" value="ECO:0007669"/>
    <property type="project" value="UniProtKB-UniRule"/>
</dbReference>
<comment type="subcellular location">
    <subcellularLocation>
        <location evidence="1">Nucleus</location>
    </subcellularLocation>
</comment>
<keyword evidence="3" id="KW-1185">Reference proteome</keyword>
<evidence type="ECO:0000256" key="1">
    <source>
        <dbReference type="RuleBase" id="RU367018"/>
    </source>
</evidence>
<keyword evidence="1" id="KW-0479">Metal-binding</keyword>
<dbReference type="InterPro" id="IPR031052">
    <property type="entry name" value="FHY3/FAR1"/>
</dbReference>
<dbReference type="AlphaFoldDB" id="A0A445ET47"/>
<keyword evidence="1" id="KW-0862">Zinc</keyword>
<gene>
    <name evidence="2" type="ORF">Ahy_A01g003520</name>
</gene>
<dbReference type="Proteomes" id="UP000289738">
    <property type="component" value="Chromosome A01"/>
</dbReference>
<proteinExistence type="inferred from homology"/>
<sequence>MMDECGVWEVEWVKDLYGKKMSWAIAYICGYFYAGLRTTSRCESLHAKIGRFVERRYGILEFMTNFQRCVDFLMDNEEELVFRSLYGSPVLQTQFPELEKSVLVQLDIDCLPKSMVLQRWSKTTKVDLKGSSTMNE</sequence>
<comment type="caution">
    <text evidence="2">The sequence shown here is derived from an EMBL/GenBank/DDBJ whole genome shotgun (WGS) entry which is preliminary data.</text>
</comment>
<reference evidence="2 3" key="1">
    <citation type="submission" date="2019-01" db="EMBL/GenBank/DDBJ databases">
        <title>Sequencing of cultivated peanut Arachis hypogaea provides insights into genome evolution and oil improvement.</title>
        <authorList>
            <person name="Chen X."/>
        </authorList>
    </citation>
    <scope>NUCLEOTIDE SEQUENCE [LARGE SCALE GENOMIC DNA]</scope>
    <source>
        <strain evidence="3">cv. Fuhuasheng</strain>
        <tissue evidence="2">Leaves</tissue>
    </source>
</reference>
<comment type="function">
    <text evidence="1">Putative transcription activator involved in regulating light control of development.</text>
</comment>
<dbReference type="PANTHER" id="PTHR31669">
    <property type="entry name" value="PROTEIN FAR1-RELATED SEQUENCE 10-RELATED"/>
    <property type="match status" value="1"/>
</dbReference>
<name>A0A445ET47_ARAHY</name>
<evidence type="ECO:0000313" key="3">
    <source>
        <dbReference type="Proteomes" id="UP000289738"/>
    </source>
</evidence>
<dbReference type="EMBL" id="SDMP01000001">
    <property type="protein sequence ID" value="RYR78678.1"/>
    <property type="molecule type" value="Genomic_DNA"/>
</dbReference>
<accession>A0A445ET47</accession>
<keyword evidence="1" id="KW-0539">Nucleus</keyword>
<keyword evidence="1" id="KW-0863">Zinc-finger</keyword>
<dbReference type="GO" id="GO:0006355">
    <property type="term" value="P:regulation of DNA-templated transcription"/>
    <property type="evidence" value="ECO:0007669"/>
    <property type="project" value="UniProtKB-UniRule"/>
</dbReference>
<organism evidence="2 3">
    <name type="scientific">Arachis hypogaea</name>
    <name type="common">Peanut</name>
    <dbReference type="NCBI Taxonomy" id="3818"/>
    <lineage>
        <taxon>Eukaryota</taxon>
        <taxon>Viridiplantae</taxon>
        <taxon>Streptophyta</taxon>
        <taxon>Embryophyta</taxon>
        <taxon>Tracheophyta</taxon>
        <taxon>Spermatophyta</taxon>
        <taxon>Magnoliopsida</taxon>
        <taxon>eudicotyledons</taxon>
        <taxon>Gunneridae</taxon>
        <taxon>Pentapetalae</taxon>
        <taxon>rosids</taxon>
        <taxon>fabids</taxon>
        <taxon>Fabales</taxon>
        <taxon>Fabaceae</taxon>
        <taxon>Papilionoideae</taxon>
        <taxon>50 kb inversion clade</taxon>
        <taxon>dalbergioids sensu lato</taxon>
        <taxon>Dalbergieae</taxon>
        <taxon>Pterocarpus clade</taxon>
        <taxon>Arachis</taxon>
    </lineage>
</organism>
<dbReference type="PANTHER" id="PTHR31669:SF292">
    <property type="entry name" value="OS02G0262500 PROTEIN"/>
    <property type="match status" value="1"/>
</dbReference>
<dbReference type="GO" id="GO:0005634">
    <property type="term" value="C:nucleus"/>
    <property type="evidence" value="ECO:0007669"/>
    <property type="project" value="UniProtKB-SubCell"/>
</dbReference>